<dbReference type="Gene3D" id="3.30.70.560">
    <property type="entry name" value="7,8-Dihydro-6-hydroxymethylpterin-pyrophosphokinase HPPK"/>
    <property type="match status" value="1"/>
</dbReference>
<name>A0ABT1H357_9NOCA</name>
<evidence type="ECO:0000256" key="6">
    <source>
        <dbReference type="ARBA" id="ARBA00022777"/>
    </source>
</evidence>
<comment type="catalytic activity">
    <reaction evidence="1">
        <text>6-hydroxymethyl-7,8-dihydropterin + ATP = (7,8-dihydropterin-6-yl)methyl diphosphate + AMP + H(+)</text>
        <dbReference type="Rhea" id="RHEA:11412"/>
        <dbReference type="ChEBI" id="CHEBI:15378"/>
        <dbReference type="ChEBI" id="CHEBI:30616"/>
        <dbReference type="ChEBI" id="CHEBI:44841"/>
        <dbReference type="ChEBI" id="CHEBI:72950"/>
        <dbReference type="ChEBI" id="CHEBI:456215"/>
        <dbReference type="EC" id="2.7.6.3"/>
    </reaction>
</comment>
<dbReference type="InterPro" id="IPR000550">
    <property type="entry name" value="Hppk"/>
</dbReference>
<dbReference type="EC" id="2.7.6.3" evidence="3"/>
<dbReference type="PROSITE" id="PS00794">
    <property type="entry name" value="HPPK"/>
    <property type="match status" value="1"/>
</dbReference>
<evidence type="ECO:0000313" key="11">
    <source>
        <dbReference type="Proteomes" id="UP001205740"/>
    </source>
</evidence>
<keyword evidence="4" id="KW-0808">Transferase</keyword>
<protein>
    <recommendedName>
        <fullName evidence="3">2-amino-4-hydroxy-6-hydroxymethyldihydropteridine diphosphokinase</fullName>
        <ecNumber evidence="3">2.7.6.3</ecNumber>
    </recommendedName>
</protein>
<comment type="caution">
    <text evidence="10">The sequence shown here is derived from an EMBL/GenBank/DDBJ whole genome shotgun (WGS) entry which is preliminary data.</text>
</comment>
<evidence type="ECO:0000313" key="10">
    <source>
        <dbReference type="EMBL" id="MCP2161669.1"/>
    </source>
</evidence>
<keyword evidence="5" id="KW-0547">Nucleotide-binding</keyword>
<dbReference type="InterPro" id="IPR035907">
    <property type="entry name" value="Hppk_sf"/>
</dbReference>
<comment type="pathway">
    <text evidence="2">Cofactor biosynthesis; tetrahydrofolate biosynthesis; 2-amino-4-hydroxy-6-hydroxymethyl-7,8-dihydropteridine diphosphate from 7,8-dihydroneopterin triphosphate: step 4/4.</text>
</comment>
<keyword evidence="6" id="KW-0418">Kinase</keyword>
<gene>
    <name evidence="10" type="ORF">LX12_002868</name>
</gene>
<evidence type="ECO:0000256" key="8">
    <source>
        <dbReference type="ARBA" id="ARBA00022909"/>
    </source>
</evidence>
<evidence type="ECO:0000256" key="2">
    <source>
        <dbReference type="ARBA" id="ARBA00005051"/>
    </source>
</evidence>
<keyword evidence="7" id="KW-0067">ATP-binding</keyword>
<reference evidence="10 11" key="1">
    <citation type="submission" date="2022-06" db="EMBL/GenBank/DDBJ databases">
        <title>Genomic Encyclopedia of Archaeal and Bacterial Type Strains, Phase II (KMG-II): from individual species to whole genera.</title>
        <authorList>
            <person name="Goeker M."/>
        </authorList>
    </citation>
    <scope>NUCLEOTIDE SEQUENCE [LARGE SCALE GENOMIC DNA]</scope>
    <source>
        <strain evidence="10 11">DSM 45037</strain>
    </source>
</reference>
<keyword evidence="11" id="KW-1185">Reference proteome</keyword>
<evidence type="ECO:0000256" key="4">
    <source>
        <dbReference type="ARBA" id="ARBA00022679"/>
    </source>
</evidence>
<dbReference type="EMBL" id="JAMTCG010000005">
    <property type="protein sequence ID" value="MCP2161669.1"/>
    <property type="molecule type" value="Genomic_DNA"/>
</dbReference>
<evidence type="ECO:0000256" key="7">
    <source>
        <dbReference type="ARBA" id="ARBA00022840"/>
    </source>
</evidence>
<organism evidence="10 11">
    <name type="scientific">Williamsia serinedens</name>
    <dbReference type="NCBI Taxonomy" id="391736"/>
    <lineage>
        <taxon>Bacteria</taxon>
        <taxon>Bacillati</taxon>
        <taxon>Actinomycetota</taxon>
        <taxon>Actinomycetes</taxon>
        <taxon>Mycobacteriales</taxon>
        <taxon>Nocardiaceae</taxon>
        <taxon>Williamsia</taxon>
    </lineage>
</organism>
<dbReference type="NCBIfam" id="TIGR01498">
    <property type="entry name" value="folK"/>
    <property type="match status" value="1"/>
</dbReference>
<dbReference type="Proteomes" id="UP001205740">
    <property type="component" value="Unassembled WGS sequence"/>
</dbReference>
<evidence type="ECO:0000256" key="5">
    <source>
        <dbReference type="ARBA" id="ARBA00022741"/>
    </source>
</evidence>
<accession>A0ABT1H357</accession>
<dbReference type="RefSeq" id="WP_253655256.1">
    <property type="nucleotide sequence ID" value="NZ_BAAAOE010000001.1"/>
</dbReference>
<dbReference type="CDD" id="cd00483">
    <property type="entry name" value="HPPK"/>
    <property type="match status" value="1"/>
</dbReference>
<evidence type="ECO:0000256" key="1">
    <source>
        <dbReference type="ARBA" id="ARBA00000198"/>
    </source>
</evidence>
<dbReference type="PANTHER" id="PTHR43071:SF1">
    <property type="entry name" value="2-AMINO-4-HYDROXY-6-HYDROXYMETHYLDIHYDROPTERIDINE PYROPHOSPHOKINASE"/>
    <property type="match status" value="1"/>
</dbReference>
<sequence length="178" mass="19390">MSRAVLSIGANMGDTVAALRAVRDHFGDRVVAASAVHATPPWGPVAQDDFDNAVLVVEAPETSPRDWLEEGFACERAADRTREVRWGPRTLDVDVVSVSVDGSVVVDDDPDLTLPHPRAHLRAFVLIPWLDADPDAVLWTPTGEQAVADLVEGLPADERVGVRRRDVEGWTVVREGDR</sequence>
<evidence type="ECO:0000259" key="9">
    <source>
        <dbReference type="PROSITE" id="PS00794"/>
    </source>
</evidence>
<proteinExistence type="predicted"/>
<evidence type="ECO:0000256" key="3">
    <source>
        <dbReference type="ARBA" id="ARBA00013253"/>
    </source>
</evidence>
<keyword evidence="8" id="KW-0289">Folate biosynthesis</keyword>
<dbReference type="Pfam" id="PF01288">
    <property type="entry name" value="HPPK"/>
    <property type="match status" value="1"/>
</dbReference>
<dbReference type="SUPFAM" id="SSF55083">
    <property type="entry name" value="6-hydroxymethyl-7,8-dihydropterin pyrophosphokinase, HPPK"/>
    <property type="match status" value="1"/>
</dbReference>
<feature type="domain" description="7,8-dihydro-6-hydroxymethylpterin-pyrophosphokinase" evidence="9">
    <location>
        <begin position="85"/>
        <end position="96"/>
    </location>
</feature>
<dbReference type="PANTHER" id="PTHR43071">
    <property type="entry name" value="2-AMINO-4-HYDROXY-6-HYDROXYMETHYLDIHYDROPTERIDINE PYROPHOSPHOKINASE"/>
    <property type="match status" value="1"/>
</dbReference>